<comment type="caution">
    <text evidence="2">The sequence shown here is derived from an EMBL/GenBank/DDBJ whole genome shotgun (WGS) entry which is preliminary data.</text>
</comment>
<evidence type="ECO:0000313" key="2">
    <source>
        <dbReference type="EMBL" id="GBN98152.1"/>
    </source>
</evidence>
<dbReference type="EMBL" id="BGPR01027565">
    <property type="protein sequence ID" value="GBN98152.1"/>
    <property type="molecule type" value="Genomic_DNA"/>
</dbReference>
<dbReference type="OrthoDB" id="6428304at2759"/>
<reference evidence="2 3" key="1">
    <citation type="journal article" date="2019" name="Sci. Rep.">
        <title>Orb-weaving spider Araneus ventricosus genome elucidates the spidroin gene catalogue.</title>
        <authorList>
            <person name="Kono N."/>
            <person name="Nakamura H."/>
            <person name="Ohtoshi R."/>
            <person name="Moran D.A.P."/>
            <person name="Shinohara A."/>
            <person name="Yoshida Y."/>
            <person name="Fujiwara M."/>
            <person name="Mori M."/>
            <person name="Tomita M."/>
            <person name="Arakawa K."/>
        </authorList>
    </citation>
    <scope>NUCLEOTIDE SEQUENCE [LARGE SCALE GENOMIC DNA]</scope>
</reference>
<feature type="transmembrane region" description="Helical" evidence="1">
    <location>
        <begin position="157"/>
        <end position="174"/>
    </location>
</feature>
<feature type="transmembrane region" description="Helical" evidence="1">
    <location>
        <begin position="224"/>
        <end position="247"/>
    </location>
</feature>
<protein>
    <submittedName>
        <fullName evidence="2">Uncharacterized protein</fullName>
    </submittedName>
</protein>
<sequence length="370" mass="40958">MGEDSPSTFNLSYKLTACCIVCAISDITPLAAVTVPLTLGGGIACGLGGGVVLGSSATQIALLKKHLEEAKRTIKEHDEKFSLMAHWFTMPEELKKTLESVVSYEILKEVGEDLKKFFAEVTHKTNMTIGDFKIRFKEVLKLGMQKLNKSGKITSEFSDVFTPIVITFIFLVCLMKGKNRIILDCIMINQSLALSLISILNLGVPAGQLANGLIRGVGEFGDDFFKLAFAKILVGVSIAIDVLNIVLTSIEIHKRPEPQETKKIKDAAEQLEQMFLAIEKVYNGTKKFENAAPGEWTTIVVNSVPDDAGQEDIKKAVKPHLPDKAWYCIKLRRLPTKGNNWFVKVPTSHSEQLLQQSHLIIKEERCIVTQ</sequence>
<dbReference type="AlphaFoldDB" id="A0A4Y2TC34"/>
<organism evidence="2 3">
    <name type="scientific">Araneus ventricosus</name>
    <name type="common">Orbweaver spider</name>
    <name type="synonym">Epeira ventricosa</name>
    <dbReference type="NCBI Taxonomy" id="182803"/>
    <lineage>
        <taxon>Eukaryota</taxon>
        <taxon>Metazoa</taxon>
        <taxon>Ecdysozoa</taxon>
        <taxon>Arthropoda</taxon>
        <taxon>Chelicerata</taxon>
        <taxon>Arachnida</taxon>
        <taxon>Araneae</taxon>
        <taxon>Araneomorphae</taxon>
        <taxon>Entelegynae</taxon>
        <taxon>Araneoidea</taxon>
        <taxon>Araneidae</taxon>
        <taxon>Araneus</taxon>
    </lineage>
</organism>
<gene>
    <name evidence="2" type="ORF">AVEN_132419_1</name>
</gene>
<dbReference type="Proteomes" id="UP000499080">
    <property type="component" value="Unassembled WGS sequence"/>
</dbReference>
<evidence type="ECO:0000313" key="3">
    <source>
        <dbReference type="Proteomes" id="UP000499080"/>
    </source>
</evidence>
<evidence type="ECO:0000256" key="1">
    <source>
        <dbReference type="SAM" id="Phobius"/>
    </source>
</evidence>
<keyword evidence="1" id="KW-0812">Transmembrane</keyword>
<keyword evidence="3" id="KW-1185">Reference proteome</keyword>
<keyword evidence="1" id="KW-1133">Transmembrane helix</keyword>
<feature type="transmembrane region" description="Helical" evidence="1">
    <location>
        <begin position="181"/>
        <end position="204"/>
    </location>
</feature>
<name>A0A4Y2TC34_ARAVE</name>
<keyword evidence="1" id="KW-0472">Membrane</keyword>
<proteinExistence type="predicted"/>
<accession>A0A4Y2TC34</accession>